<dbReference type="Proteomes" id="UP000826271">
    <property type="component" value="Unassembled WGS sequence"/>
</dbReference>
<evidence type="ECO:0000256" key="3">
    <source>
        <dbReference type="ARBA" id="ARBA00008894"/>
    </source>
</evidence>
<dbReference type="InterPro" id="IPR032675">
    <property type="entry name" value="LRR_dom_sf"/>
</dbReference>
<reference evidence="15" key="1">
    <citation type="submission" date="2019-10" db="EMBL/GenBank/DDBJ databases">
        <authorList>
            <person name="Zhang R."/>
            <person name="Pan Y."/>
            <person name="Wang J."/>
            <person name="Ma R."/>
            <person name="Yu S."/>
        </authorList>
    </citation>
    <scope>NUCLEOTIDE SEQUENCE</scope>
    <source>
        <strain evidence="15">LA-IB0</strain>
        <tissue evidence="15">Leaf</tissue>
    </source>
</reference>
<dbReference type="InterPro" id="IPR055414">
    <property type="entry name" value="LRR_R13L4/SHOC2-like"/>
</dbReference>
<evidence type="ECO:0000256" key="6">
    <source>
        <dbReference type="ARBA" id="ARBA00022667"/>
    </source>
</evidence>
<evidence type="ECO:0000313" key="16">
    <source>
        <dbReference type="Proteomes" id="UP000826271"/>
    </source>
</evidence>
<comment type="caution">
    <text evidence="15">The sequence shown here is derived from an EMBL/GenBank/DDBJ whole genome shotgun (WGS) entry which is preliminary data.</text>
</comment>
<dbReference type="Pfam" id="PF23559">
    <property type="entry name" value="WHD_DRP"/>
    <property type="match status" value="1"/>
</dbReference>
<feature type="domain" description="Disease resistance R13L4/SHOC-2-like LRR" evidence="14">
    <location>
        <begin position="506"/>
        <end position="695"/>
    </location>
</feature>
<evidence type="ECO:0000259" key="12">
    <source>
        <dbReference type="Pfam" id="PF00931"/>
    </source>
</evidence>
<dbReference type="InterPro" id="IPR027417">
    <property type="entry name" value="P-loop_NTPase"/>
</dbReference>
<accession>A0AAV6XIJ7</accession>
<dbReference type="PANTHER" id="PTHR23155:SF1152">
    <property type="entry name" value="AAA+ ATPASE DOMAIN-CONTAINING PROTEIN"/>
    <property type="match status" value="1"/>
</dbReference>
<dbReference type="FunFam" id="1.10.10.10:FF:000322">
    <property type="entry name" value="Probable disease resistance protein At1g63360"/>
    <property type="match status" value="1"/>
</dbReference>
<dbReference type="Gene3D" id="1.10.8.430">
    <property type="entry name" value="Helical domain of apoptotic protease-activating factors"/>
    <property type="match status" value="1"/>
</dbReference>
<dbReference type="FunFam" id="3.40.50.300:FF:001091">
    <property type="entry name" value="Probable disease resistance protein At1g61300"/>
    <property type="match status" value="1"/>
</dbReference>
<proteinExistence type="inferred from homology"/>
<name>A0AAV6XIJ7_9LAMI</name>
<evidence type="ECO:0000313" key="15">
    <source>
        <dbReference type="EMBL" id="KAG8378923.1"/>
    </source>
</evidence>
<dbReference type="InterPro" id="IPR044974">
    <property type="entry name" value="Disease_R_plants"/>
</dbReference>
<dbReference type="Gene3D" id="3.40.50.300">
    <property type="entry name" value="P-loop containing nucleotide triphosphate hydrolases"/>
    <property type="match status" value="1"/>
</dbReference>
<keyword evidence="4" id="KW-0963">Cytoplasm</keyword>
<keyword evidence="9" id="KW-0611">Plant defense</keyword>
<feature type="domain" description="NB-ARC" evidence="12">
    <location>
        <begin position="116"/>
        <end position="285"/>
    </location>
</feature>
<dbReference type="Gene3D" id="1.10.10.10">
    <property type="entry name" value="Winged helix-like DNA-binding domain superfamily/Winged helix DNA-binding domain"/>
    <property type="match status" value="1"/>
</dbReference>
<dbReference type="GO" id="GO:0009626">
    <property type="term" value="P:plant-type hypersensitive response"/>
    <property type="evidence" value="ECO:0007669"/>
    <property type="project" value="UniProtKB-KW"/>
</dbReference>
<evidence type="ECO:0000256" key="2">
    <source>
        <dbReference type="ARBA" id="ARBA00004496"/>
    </source>
</evidence>
<evidence type="ECO:0000256" key="10">
    <source>
        <dbReference type="ARBA" id="ARBA00022840"/>
    </source>
</evidence>
<evidence type="ECO:0000256" key="8">
    <source>
        <dbReference type="ARBA" id="ARBA00022741"/>
    </source>
</evidence>
<evidence type="ECO:0000256" key="1">
    <source>
        <dbReference type="ARBA" id="ARBA00002074"/>
    </source>
</evidence>
<keyword evidence="11" id="KW-0472">Membrane</keyword>
<keyword evidence="5" id="KW-0433">Leucine-rich repeat</keyword>
<organism evidence="15 16">
    <name type="scientific">Buddleja alternifolia</name>
    <dbReference type="NCBI Taxonomy" id="168488"/>
    <lineage>
        <taxon>Eukaryota</taxon>
        <taxon>Viridiplantae</taxon>
        <taxon>Streptophyta</taxon>
        <taxon>Embryophyta</taxon>
        <taxon>Tracheophyta</taxon>
        <taxon>Spermatophyta</taxon>
        <taxon>Magnoliopsida</taxon>
        <taxon>eudicotyledons</taxon>
        <taxon>Gunneridae</taxon>
        <taxon>Pentapetalae</taxon>
        <taxon>asterids</taxon>
        <taxon>lamiids</taxon>
        <taxon>Lamiales</taxon>
        <taxon>Scrophulariaceae</taxon>
        <taxon>Buddlejeae</taxon>
        <taxon>Buddleja</taxon>
    </lineage>
</organism>
<dbReference type="Pfam" id="PF23598">
    <property type="entry name" value="LRR_14"/>
    <property type="match status" value="1"/>
</dbReference>
<keyword evidence="16" id="KW-1185">Reference proteome</keyword>
<evidence type="ECO:0000256" key="11">
    <source>
        <dbReference type="SAM" id="Phobius"/>
    </source>
</evidence>
<dbReference type="Gene3D" id="3.80.10.10">
    <property type="entry name" value="Ribonuclease Inhibitor"/>
    <property type="match status" value="1"/>
</dbReference>
<dbReference type="InterPro" id="IPR002182">
    <property type="entry name" value="NB-ARC"/>
</dbReference>
<dbReference type="FunFam" id="1.10.8.430:FF:000003">
    <property type="entry name" value="Probable disease resistance protein At5g66910"/>
    <property type="match status" value="1"/>
</dbReference>
<keyword evidence="8" id="KW-0547">Nucleotide-binding</keyword>
<dbReference type="InterPro" id="IPR042197">
    <property type="entry name" value="Apaf_helical"/>
</dbReference>
<dbReference type="GO" id="GO:0005524">
    <property type="term" value="F:ATP binding"/>
    <property type="evidence" value="ECO:0007669"/>
    <property type="project" value="UniProtKB-KW"/>
</dbReference>
<keyword evidence="11" id="KW-0812">Transmembrane</keyword>
<dbReference type="GO" id="GO:0051607">
    <property type="term" value="P:defense response to virus"/>
    <property type="evidence" value="ECO:0007669"/>
    <property type="project" value="UniProtKB-ARBA"/>
</dbReference>
<evidence type="ECO:0000256" key="5">
    <source>
        <dbReference type="ARBA" id="ARBA00022614"/>
    </source>
</evidence>
<dbReference type="InterPro" id="IPR036388">
    <property type="entry name" value="WH-like_DNA-bd_sf"/>
</dbReference>
<dbReference type="PANTHER" id="PTHR23155">
    <property type="entry name" value="DISEASE RESISTANCE PROTEIN RP"/>
    <property type="match status" value="1"/>
</dbReference>
<dbReference type="PRINTS" id="PR00364">
    <property type="entry name" value="DISEASERSIST"/>
</dbReference>
<evidence type="ECO:0000256" key="4">
    <source>
        <dbReference type="ARBA" id="ARBA00022490"/>
    </source>
</evidence>
<comment type="subcellular location">
    <subcellularLocation>
        <location evidence="2">Cytoplasm</location>
    </subcellularLocation>
</comment>
<dbReference type="EMBL" id="WHWC01000007">
    <property type="protein sequence ID" value="KAG8378923.1"/>
    <property type="molecule type" value="Genomic_DNA"/>
</dbReference>
<evidence type="ECO:0000256" key="9">
    <source>
        <dbReference type="ARBA" id="ARBA00022821"/>
    </source>
</evidence>
<feature type="domain" description="Disease resistance protein winged helix" evidence="13">
    <location>
        <begin position="369"/>
        <end position="440"/>
    </location>
</feature>
<dbReference type="InterPro" id="IPR058922">
    <property type="entry name" value="WHD_DRP"/>
</dbReference>
<evidence type="ECO:0000259" key="14">
    <source>
        <dbReference type="Pfam" id="PF23598"/>
    </source>
</evidence>
<protein>
    <submittedName>
        <fullName evidence="15">Uncharacterized protein</fullName>
    </submittedName>
</protein>
<dbReference type="Pfam" id="PF00931">
    <property type="entry name" value="NB-ARC"/>
    <property type="match status" value="1"/>
</dbReference>
<sequence length="830" mass="95308">MYKDHNSAWTFLYAYARCLLVLGIFIKFFVMIFVPVAHALLPDANMYLRTVGLFYAVSLIPKLANYIVENVDGDHGLLQVLEETVSITKEVIKIRDQFGVGSNSGGSGKNVVVGFERDLEEIRDRLSGASSKLEIVSIVGMAGIGKTTLARKVYGDSYIVYHFHIRAWVAVSRECSLRQVVLGLLDSFGILTDEMRKESDDELCDNLYKSLKGRRYLIIMDDMWETEIWDEVRRLFPDDCVGSRVLLSTRLSDVARYANSVSLHEMQFLNEDESWSLLCKKVFFTEEDCPPELRKVGRKIARNCGGLPLAIVVIGGLLHQGEKTIEYWRRIAKNINSIISKDKRCMEILSLSYNHLPHHLRPCFLYMAVFPEDYEIAVPKLICLWIAEGFFKPNRSKRFEESAEEYLEDLIKRNLIMVSKWSSNGKIKTCNVHDLLRDLCIHNARKEHFLDVVKDDNDLHRVAINTPRRLSVSPNILQSPPGTLYNAHSLLCSGTRLTSQQSIYLGYRLLRVLDVAIVHFDSFPFEIFRLVNLRYLAFTYIGSLPASISHLWNLETIVLHGWTYHQCFALPVEIWAMLKLRHLCVPPSFFPDARDAWFSQNNLENLQTLLEVRNFRCGLDILEGIRNIKSLGVSYNVEMRSFLGWSAYQLENLACLDKLETLKVLVMDYSDISLDNPLKLAFPENLKRLTLSGCKLPWESMTIVGALPNLEVLRLRRNACEGTTWEPIEGQFCKLKFLLLQEIDLVEWVADETHFPRLQRLVIRCCYKLEEIPPGMGEITTLEIIELADSHPSAVDSAKQIQEEQEENMGSSHLQVRIDYVQHFKKKSTM</sequence>
<feature type="transmembrane region" description="Helical" evidence="11">
    <location>
        <begin position="12"/>
        <end position="34"/>
    </location>
</feature>
<keyword evidence="10" id="KW-0067">ATP-binding</keyword>
<keyword evidence="7" id="KW-0677">Repeat</keyword>
<dbReference type="SUPFAM" id="SSF52058">
    <property type="entry name" value="L domain-like"/>
    <property type="match status" value="1"/>
</dbReference>
<keyword evidence="11" id="KW-1133">Transmembrane helix</keyword>
<keyword evidence="6" id="KW-0381">Hypersensitive response</keyword>
<comment type="function">
    <text evidence="1">Confers resistance to late blight (Phytophthora infestans) races carrying the avirulence gene Avr1. Resistance proteins guard the plant against pathogens that contain an appropriate avirulence protein via an indirect interaction with this avirulence protein. That triggers a defense system including the hypersensitive response, which restricts the pathogen growth.</text>
</comment>
<dbReference type="GO" id="GO:0043531">
    <property type="term" value="F:ADP binding"/>
    <property type="evidence" value="ECO:0007669"/>
    <property type="project" value="InterPro"/>
</dbReference>
<dbReference type="SUPFAM" id="SSF52540">
    <property type="entry name" value="P-loop containing nucleoside triphosphate hydrolases"/>
    <property type="match status" value="1"/>
</dbReference>
<evidence type="ECO:0000256" key="7">
    <source>
        <dbReference type="ARBA" id="ARBA00022737"/>
    </source>
</evidence>
<comment type="similarity">
    <text evidence="3">Belongs to the disease resistance NB-LRR family.</text>
</comment>
<evidence type="ECO:0000259" key="13">
    <source>
        <dbReference type="Pfam" id="PF23559"/>
    </source>
</evidence>
<dbReference type="AlphaFoldDB" id="A0AAV6XIJ7"/>
<dbReference type="GO" id="GO:0005737">
    <property type="term" value="C:cytoplasm"/>
    <property type="evidence" value="ECO:0007669"/>
    <property type="project" value="UniProtKB-SubCell"/>
</dbReference>
<gene>
    <name evidence="15" type="ORF">BUALT_Bualt07G0035100</name>
</gene>